<dbReference type="NCBIfam" id="TIGR03177">
    <property type="entry name" value="pilus_cpaB"/>
    <property type="match status" value="1"/>
</dbReference>
<name>E1IHG3_9CHLR</name>
<dbReference type="InterPro" id="IPR031571">
    <property type="entry name" value="RcpC_dom"/>
</dbReference>
<accession>E1IHG3</accession>
<dbReference type="OrthoDB" id="146902at2"/>
<evidence type="ECO:0000313" key="5">
    <source>
        <dbReference type="Proteomes" id="UP000054010"/>
    </source>
</evidence>
<reference evidence="4 5" key="1">
    <citation type="journal article" date="2011" name="J. Bacteriol.">
        <title>Draft genome sequence of the anoxygenic filamentous phototrophic bacterium Oscillochloris trichoides subsp. DG-6.</title>
        <authorList>
            <person name="Kuznetsov B.B."/>
            <person name="Ivanovsky R.N."/>
            <person name="Keppen O.I."/>
            <person name="Sukhacheva M.V."/>
            <person name="Bumazhkin B.K."/>
            <person name="Patutina E.O."/>
            <person name="Beletsky A.V."/>
            <person name="Mardanov A.V."/>
            <person name="Baslerov R.V."/>
            <person name="Panteleeva A.N."/>
            <person name="Kolganova T.V."/>
            <person name="Ravin N.V."/>
            <person name="Skryabin K.G."/>
        </authorList>
    </citation>
    <scope>NUCLEOTIDE SEQUENCE [LARGE SCALE GENOMIC DNA]</scope>
    <source>
        <strain evidence="4 5">DG-6</strain>
    </source>
</reference>
<dbReference type="InterPro" id="IPR017592">
    <property type="entry name" value="Pilus_assmbl_Flp-typ_CpaB"/>
</dbReference>
<dbReference type="STRING" id="765420.OSCT_2764"/>
<feature type="domain" description="Flp pilus assembly protein RcpC/CpaB" evidence="3">
    <location>
        <begin position="134"/>
        <end position="292"/>
    </location>
</feature>
<gene>
    <name evidence="4" type="ORF">OSCT_2764</name>
</gene>
<dbReference type="Proteomes" id="UP000054010">
    <property type="component" value="Unassembled WGS sequence"/>
</dbReference>
<dbReference type="Pfam" id="PF16976">
    <property type="entry name" value="RcpC"/>
    <property type="match status" value="1"/>
</dbReference>
<dbReference type="Gene3D" id="3.90.1210.10">
    <property type="entry name" value="Antifreeze-like/N-acetylneuraminic acid synthase C-terminal domain"/>
    <property type="match status" value="1"/>
</dbReference>
<sequence>MRRGGVLIILLVLILVVGGVLAFFFLQDPSNPLIGGSPATDVTSEPTAIPLVDVVHARFDIAANTVIKDTDVELVKIKQTEFNPDTQSSNLMDVVGKLTTSKIVAEQPINTKNLIEPGLSQQIPTAEADRSTNKAYPLIVNNLSGVSDQIKPGDFVDVVVTFQIPRRQSYPTGLTYEEVGGQMIPMIERELKDELFYTTKTIVQRAQVLKILRPQVALPEETPVAGSDAPVNSSSLPEVDASGQPIAPGTEADTTGSISQGAWTLVLSVNDQEVELIEFALSTNSRIVLVLRGAGDTEFEETIGVTYDLLTSEFGVPVPQQIPANVLDTDDVFTADPTRTPAPTRVP</sequence>
<comment type="caution">
    <text evidence="4">The sequence shown here is derived from an EMBL/GenBank/DDBJ whole genome shotgun (WGS) entry which is preliminary data.</text>
</comment>
<evidence type="ECO:0000313" key="4">
    <source>
        <dbReference type="EMBL" id="EFO79369.1"/>
    </source>
</evidence>
<keyword evidence="5" id="KW-1185">Reference proteome</keyword>
<feature type="region of interest" description="Disordered" evidence="1">
    <location>
        <begin position="222"/>
        <end position="255"/>
    </location>
</feature>
<feature type="domain" description="SAF" evidence="2">
    <location>
        <begin position="53"/>
        <end position="114"/>
    </location>
</feature>
<evidence type="ECO:0000259" key="3">
    <source>
        <dbReference type="Pfam" id="PF16976"/>
    </source>
</evidence>
<evidence type="ECO:0000256" key="1">
    <source>
        <dbReference type="SAM" id="MobiDB-lite"/>
    </source>
</evidence>
<dbReference type="Pfam" id="PF08666">
    <property type="entry name" value="SAF"/>
    <property type="match status" value="1"/>
</dbReference>
<evidence type="ECO:0000259" key="2">
    <source>
        <dbReference type="Pfam" id="PF08666"/>
    </source>
</evidence>
<dbReference type="HOGENOM" id="CLU_791539_0_0_0"/>
<dbReference type="InterPro" id="IPR013974">
    <property type="entry name" value="SAF"/>
</dbReference>
<dbReference type="eggNOG" id="COG3745">
    <property type="taxonomic scope" value="Bacteria"/>
</dbReference>
<dbReference type="EMBL" id="ADVR01000115">
    <property type="protein sequence ID" value="EFO79369.1"/>
    <property type="molecule type" value="Genomic_DNA"/>
</dbReference>
<dbReference type="AlphaFoldDB" id="E1IHG3"/>
<organism evidence="4 5">
    <name type="scientific">Oscillochloris trichoides DG-6</name>
    <dbReference type="NCBI Taxonomy" id="765420"/>
    <lineage>
        <taxon>Bacteria</taxon>
        <taxon>Bacillati</taxon>
        <taxon>Chloroflexota</taxon>
        <taxon>Chloroflexia</taxon>
        <taxon>Chloroflexales</taxon>
        <taxon>Chloroflexineae</taxon>
        <taxon>Oscillochloridaceae</taxon>
        <taxon>Oscillochloris</taxon>
    </lineage>
</organism>
<protein>
    <submittedName>
        <fullName evidence="4">SAF domain-containing protein</fullName>
    </submittedName>
</protein>
<proteinExistence type="predicted"/>